<dbReference type="GO" id="GO:0005509">
    <property type="term" value="F:calcium ion binding"/>
    <property type="evidence" value="ECO:0007669"/>
    <property type="project" value="InterPro"/>
</dbReference>
<feature type="region of interest" description="Disordered" evidence="3">
    <location>
        <begin position="137"/>
        <end position="191"/>
    </location>
</feature>
<keyword evidence="2" id="KW-0175">Coiled coil</keyword>
<protein>
    <recommendedName>
        <fullName evidence="4">EF-hand domain-containing protein</fullName>
    </recommendedName>
</protein>
<dbReference type="PANTHER" id="PTHR16306:SF1">
    <property type="entry name" value="CHROMOSOME UNDETERMINED SCAFFOLD_7, WHOLE GENOME SHOTGUN SEQUENCE"/>
    <property type="match status" value="1"/>
</dbReference>
<dbReference type="GO" id="GO:0005737">
    <property type="term" value="C:cytoplasm"/>
    <property type="evidence" value="ECO:0007669"/>
    <property type="project" value="TreeGrafter"/>
</dbReference>
<dbReference type="Proteomes" id="UP000816034">
    <property type="component" value="Unassembled WGS sequence"/>
</dbReference>
<reference evidence="5 6" key="1">
    <citation type="journal article" date="2018" name="BMC Genomics">
        <title>The genome of Naegleria lovaniensis, the basis for a comparative approach to unravel pathogenicity factors of the human pathogenic amoeba N. fowleri.</title>
        <authorList>
            <person name="Liechti N."/>
            <person name="Schurch N."/>
            <person name="Bruggmann R."/>
            <person name="Wittwer M."/>
        </authorList>
    </citation>
    <scope>NUCLEOTIDE SEQUENCE [LARGE SCALE GENOMIC DNA]</scope>
    <source>
        <strain evidence="5 6">ATCC 30569</strain>
    </source>
</reference>
<evidence type="ECO:0000256" key="2">
    <source>
        <dbReference type="SAM" id="Coils"/>
    </source>
</evidence>
<dbReference type="PANTHER" id="PTHR16306">
    <property type="entry name" value="TRANSLIN-ASSOCIATED FACTOR X-INTERACTING PROTEIN 1"/>
    <property type="match status" value="1"/>
</dbReference>
<dbReference type="Gene3D" id="3.80.10.10">
    <property type="entry name" value="Ribonuclease Inhibitor"/>
    <property type="match status" value="1"/>
</dbReference>
<feature type="domain" description="EF-hand" evidence="4">
    <location>
        <begin position="619"/>
        <end position="654"/>
    </location>
</feature>
<name>A0AA88KB88_NAELO</name>
<dbReference type="SUPFAM" id="SSF52058">
    <property type="entry name" value="L domain-like"/>
    <property type="match status" value="1"/>
</dbReference>
<dbReference type="InterPro" id="IPR018247">
    <property type="entry name" value="EF_Hand_1_Ca_BS"/>
</dbReference>
<accession>A0AA88KB88</accession>
<feature type="compositionally biased region" description="Low complexity" evidence="3">
    <location>
        <begin position="177"/>
        <end position="186"/>
    </location>
</feature>
<feature type="compositionally biased region" description="Polar residues" evidence="3">
    <location>
        <begin position="148"/>
        <end position="163"/>
    </location>
</feature>
<keyword evidence="1" id="KW-0106">Calcium</keyword>
<dbReference type="GeneID" id="68106729"/>
<comment type="caution">
    <text evidence="5">The sequence shown here is derived from an EMBL/GenBank/DDBJ whole genome shotgun (WGS) entry which is preliminary data.</text>
</comment>
<feature type="coiled-coil region" evidence="2">
    <location>
        <begin position="309"/>
        <end position="389"/>
    </location>
</feature>
<evidence type="ECO:0000313" key="6">
    <source>
        <dbReference type="Proteomes" id="UP000816034"/>
    </source>
</evidence>
<evidence type="ECO:0000256" key="1">
    <source>
        <dbReference type="ARBA" id="ARBA00022837"/>
    </source>
</evidence>
<gene>
    <name evidence="5" type="ORF">C9374_014276</name>
</gene>
<evidence type="ECO:0000259" key="4">
    <source>
        <dbReference type="PROSITE" id="PS50222"/>
    </source>
</evidence>
<dbReference type="Pfam" id="PF13855">
    <property type="entry name" value="LRR_8"/>
    <property type="match status" value="1"/>
</dbReference>
<dbReference type="RefSeq" id="XP_044541598.1">
    <property type="nucleotide sequence ID" value="XM_044690245.1"/>
</dbReference>
<proteinExistence type="predicted"/>
<dbReference type="InterPro" id="IPR032675">
    <property type="entry name" value="LRR_dom_sf"/>
</dbReference>
<dbReference type="CDD" id="cd00051">
    <property type="entry name" value="EFh"/>
    <property type="match status" value="1"/>
</dbReference>
<dbReference type="PROSITE" id="PS50222">
    <property type="entry name" value="EF_HAND_2"/>
    <property type="match status" value="1"/>
</dbReference>
<sequence>MEKVNSILHKYPDAIEVSLDHCGLRTLDEVLVDLSKLKYLKVLRLSNNNLRTLPSDMSGLQKVEYLDLRNNLFESAQSVLAGLFSLPNLKHLYITLDEKEEDEIIISLSNLESFNGTPLTDLPDVDPPLYFTMAEGKREPSSVVVEQPNENQSMNQGEPQTEDSVLPLQKESPSKPNATSSNTAATHTGEVLSVVDSSNDDLKDLKRLHDSIGLYLGQRTPFDPSTTPILKQLNRSKETPQEALTYQIELLNCKRQLFDVYFEEVIDKISEVDKKASSILMIVKNSYSDMCESYYSMIKTFSTDCFSKLATLQKDLDSADKDIANLLEETESLQQVASKSEEAKAKLIRQHEVEREQLSEEIGVLKLEIEKYKNRLAQVQINRQRLSMQVSQTPQQILSQSMVKPKDSKQVKLKPLSLKQLKEIIEEIYTSKHKFDQKCQESKLPRETMEQHLYTFLNQKYGLKTLIFEWATAINFGVKRFSREDNEVKVFGKILKNEIDEEFRYVQKQLKDTTAELLKVFLRGKYSKKVDHEIHQIIQNRLNGDLNEDEWVDIIKYMYNKEDSLTVIIRVNDAILEHQKLQMTLGSPTMNKSFEKATRVPYKTFLEVLLDFQLESHEKFLSKFVKMFREVDSNKDGILNQHELKQLLTTINPNGTDEEYQNFVSIIDPNSNQQITFSECVTYLSADLLKLASESSMIVMSTTASANHNNKSQQLGASSLSINDL</sequence>
<dbReference type="InterPro" id="IPR001611">
    <property type="entry name" value="Leu-rich_rpt"/>
</dbReference>
<dbReference type="PROSITE" id="PS00018">
    <property type="entry name" value="EF_HAND_1"/>
    <property type="match status" value="1"/>
</dbReference>
<dbReference type="InterPro" id="IPR002048">
    <property type="entry name" value="EF_hand_dom"/>
</dbReference>
<dbReference type="InterPro" id="IPR011992">
    <property type="entry name" value="EF-hand-dom_pair"/>
</dbReference>
<evidence type="ECO:0000313" key="5">
    <source>
        <dbReference type="EMBL" id="KAG2370734.1"/>
    </source>
</evidence>
<keyword evidence="6" id="KW-1185">Reference proteome</keyword>
<dbReference type="EMBL" id="PYSW02000083">
    <property type="protein sequence ID" value="KAG2370734.1"/>
    <property type="molecule type" value="Genomic_DNA"/>
</dbReference>
<dbReference type="SUPFAM" id="SSF47473">
    <property type="entry name" value="EF-hand"/>
    <property type="match status" value="1"/>
</dbReference>
<dbReference type="AlphaFoldDB" id="A0AA88KB88"/>
<dbReference type="Gene3D" id="1.10.238.10">
    <property type="entry name" value="EF-hand"/>
    <property type="match status" value="1"/>
</dbReference>
<dbReference type="SMART" id="SM00054">
    <property type="entry name" value="EFh"/>
    <property type="match status" value="2"/>
</dbReference>
<organism evidence="5 6">
    <name type="scientific">Naegleria lovaniensis</name>
    <name type="common">Amoeba</name>
    <dbReference type="NCBI Taxonomy" id="51637"/>
    <lineage>
        <taxon>Eukaryota</taxon>
        <taxon>Discoba</taxon>
        <taxon>Heterolobosea</taxon>
        <taxon>Tetramitia</taxon>
        <taxon>Eutetramitia</taxon>
        <taxon>Vahlkampfiidae</taxon>
        <taxon>Naegleria</taxon>
    </lineage>
</organism>
<dbReference type="Pfam" id="PF13499">
    <property type="entry name" value="EF-hand_7"/>
    <property type="match status" value="1"/>
</dbReference>
<evidence type="ECO:0000256" key="3">
    <source>
        <dbReference type="SAM" id="MobiDB-lite"/>
    </source>
</evidence>